<evidence type="ECO:0000313" key="1">
    <source>
        <dbReference type="EMBL" id="KAJ8683505.1"/>
    </source>
</evidence>
<gene>
    <name evidence="1" type="ORF">QAD02_019297</name>
</gene>
<proteinExistence type="predicted"/>
<keyword evidence="2" id="KW-1185">Reference proteome</keyword>
<comment type="caution">
    <text evidence="1">The sequence shown here is derived from an EMBL/GenBank/DDBJ whole genome shotgun (WGS) entry which is preliminary data.</text>
</comment>
<evidence type="ECO:0000313" key="2">
    <source>
        <dbReference type="Proteomes" id="UP001239111"/>
    </source>
</evidence>
<dbReference type="Proteomes" id="UP001239111">
    <property type="component" value="Chromosome 1"/>
</dbReference>
<sequence>MSPSSSESSADEADAPSYSASKTWTDTSSKTKRKELPDFVQDHLVIEQCYLGDKGSPNNIDVDNLPDFTLNHTDKRHVRYPNDHPEQSSEGSSERPFDLTDHLNRSPSINSTHPSNLELPKLDIIDGESADVPESLGFPFDLQLPRSARSNSNANVAPSQPDSVSNSAKLLPDFLSDGPIRTRKNVSSDNLESNGPSNQWLAMENERLRNELQAARRQASERSLRIEALESEILSKRQVNHSGNLNLEKAMEQVEDDLKRSTKRAINAESTVASLKKEIDSLSIEIMMLRTENRELRAAIGVDNNGCRVVNPDRRIRKLADDLRMAASSAEVSLRQLMSGVNNLRVLASALENVDKIEDRTKDFLPDFDEDNAAGPAL</sequence>
<accession>A0ACC2PNZ0</accession>
<reference evidence="1" key="1">
    <citation type="submission" date="2023-04" db="EMBL/GenBank/DDBJ databases">
        <title>A chromosome-level genome assembly of the parasitoid wasp Eretmocerus hayati.</title>
        <authorList>
            <person name="Zhong Y."/>
            <person name="Liu S."/>
            <person name="Liu Y."/>
        </authorList>
    </citation>
    <scope>NUCLEOTIDE SEQUENCE</scope>
    <source>
        <strain evidence="1">ZJU_SS_LIU_2023</strain>
    </source>
</reference>
<protein>
    <submittedName>
        <fullName evidence="1">Uncharacterized protein</fullName>
    </submittedName>
</protein>
<dbReference type="EMBL" id="CM056741">
    <property type="protein sequence ID" value="KAJ8683505.1"/>
    <property type="molecule type" value="Genomic_DNA"/>
</dbReference>
<name>A0ACC2PNZ0_9HYME</name>
<organism evidence="1 2">
    <name type="scientific">Eretmocerus hayati</name>
    <dbReference type="NCBI Taxonomy" id="131215"/>
    <lineage>
        <taxon>Eukaryota</taxon>
        <taxon>Metazoa</taxon>
        <taxon>Ecdysozoa</taxon>
        <taxon>Arthropoda</taxon>
        <taxon>Hexapoda</taxon>
        <taxon>Insecta</taxon>
        <taxon>Pterygota</taxon>
        <taxon>Neoptera</taxon>
        <taxon>Endopterygota</taxon>
        <taxon>Hymenoptera</taxon>
        <taxon>Apocrita</taxon>
        <taxon>Proctotrupomorpha</taxon>
        <taxon>Chalcidoidea</taxon>
        <taxon>Aphelinidae</taxon>
        <taxon>Aphelininae</taxon>
        <taxon>Eretmocerus</taxon>
    </lineage>
</organism>